<keyword evidence="8" id="KW-1185">Reference proteome</keyword>
<sequence length="475" mass="49575">MSSELLNRLRAEVGGDAVVTDEDIMGSYSRDMMPIAPYGKPLAVVMPGDVDGVQACVRACADAGVPIVPRGAGSGLTGAANAIDGCVVLVTTKLDEIVEIDAANRLAVVQPGVVNLDFRDAVSKHGLFYPPDPSSYDWCTIGGNLATNAGGLCCVKYGVTTDSVLGLEVVLADGSLLRTGRRTVKGVAGYDLAKLFIGSEGTLGVITQATVSLRPLPQAPATLVAGFPTTAAAGDAVARIVGEGLVPSLMEIMDASSIRASEDYLRTDLGTGDDTQALLLCQSDSGGEVARREMDALEQMCRDAGAGMTYSTDDLAEGNMLLQARRVVLTALELYGTWLTDDVAVPRTRIAELMTGCARIGEEVGLRVAVVGHAGDGNMHPTIVYDPSSEDETARAHRAFDDILSVGLSLGGTVTGEHGIGKIKQAWLEREIGPVGMRVHRQIKGALDPHNLFNPNSMFAVHGEPDAAGGSTAEQ</sequence>
<proteinExistence type="inferred from homology"/>
<evidence type="ECO:0000259" key="6">
    <source>
        <dbReference type="PROSITE" id="PS51387"/>
    </source>
</evidence>
<dbReference type="InterPro" id="IPR016169">
    <property type="entry name" value="FAD-bd_PCMH_sub2"/>
</dbReference>
<dbReference type="GO" id="GO:0071949">
    <property type="term" value="F:FAD binding"/>
    <property type="evidence" value="ECO:0007669"/>
    <property type="project" value="InterPro"/>
</dbReference>
<evidence type="ECO:0000256" key="3">
    <source>
        <dbReference type="ARBA" id="ARBA00022630"/>
    </source>
</evidence>
<reference evidence="7 8" key="1">
    <citation type="submission" date="2020-07" db="EMBL/GenBank/DDBJ databases">
        <title>Genome of Haloechinothrix sp.</title>
        <authorList>
            <person name="Tang S.-K."/>
            <person name="Yang L."/>
            <person name="Zhu W.-Y."/>
        </authorList>
    </citation>
    <scope>NUCLEOTIDE SEQUENCE [LARGE SCALE GENOMIC DNA]</scope>
    <source>
        <strain evidence="7 8">YIM 98757</strain>
    </source>
</reference>
<evidence type="ECO:0000313" key="8">
    <source>
        <dbReference type="Proteomes" id="UP000582974"/>
    </source>
</evidence>
<evidence type="ECO:0000256" key="2">
    <source>
        <dbReference type="ARBA" id="ARBA00008000"/>
    </source>
</evidence>
<dbReference type="InterPro" id="IPR016164">
    <property type="entry name" value="FAD-linked_Oxase-like_C"/>
</dbReference>
<comment type="similarity">
    <text evidence="2">Belongs to the FAD-binding oxidoreductase/transferase type 4 family.</text>
</comment>
<dbReference type="SUPFAM" id="SSF55103">
    <property type="entry name" value="FAD-linked oxidases, C-terminal domain"/>
    <property type="match status" value="1"/>
</dbReference>
<dbReference type="SUPFAM" id="SSF56176">
    <property type="entry name" value="FAD-binding/transporter-associated domain-like"/>
    <property type="match status" value="1"/>
</dbReference>
<evidence type="ECO:0000256" key="1">
    <source>
        <dbReference type="ARBA" id="ARBA00001974"/>
    </source>
</evidence>
<keyword evidence="4" id="KW-0274">FAD</keyword>
<evidence type="ECO:0000256" key="4">
    <source>
        <dbReference type="ARBA" id="ARBA00022827"/>
    </source>
</evidence>
<dbReference type="AlphaFoldDB" id="A0A838AE25"/>
<dbReference type="InterPro" id="IPR004113">
    <property type="entry name" value="FAD-bd_oxidored_4_C"/>
</dbReference>
<comment type="caution">
    <text evidence="7">The sequence shown here is derived from an EMBL/GenBank/DDBJ whole genome shotgun (WGS) entry which is preliminary data.</text>
</comment>
<dbReference type="Gene3D" id="1.10.45.10">
    <property type="entry name" value="Vanillyl-alcohol Oxidase, Chain A, domain 4"/>
    <property type="match status" value="1"/>
</dbReference>
<dbReference type="InterPro" id="IPR036318">
    <property type="entry name" value="FAD-bd_PCMH-like_sf"/>
</dbReference>
<dbReference type="PROSITE" id="PS51387">
    <property type="entry name" value="FAD_PCMH"/>
    <property type="match status" value="1"/>
</dbReference>
<keyword evidence="5" id="KW-0560">Oxidoreductase</keyword>
<dbReference type="InterPro" id="IPR051914">
    <property type="entry name" value="FAD-linked_OxidoTrans_Type4"/>
</dbReference>
<feature type="domain" description="FAD-binding PCMH-type" evidence="6">
    <location>
        <begin position="37"/>
        <end position="216"/>
    </location>
</feature>
<accession>A0A838AE25</accession>
<name>A0A838AE25_9PSEU</name>
<dbReference type="InterPro" id="IPR016171">
    <property type="entry name" value="Vanillyl_alc_oxidase_C-sub2"/>
</dbReference>
<dbReference type="FunFam" id="3.30.70.2740:FF:000001">
    <property type="entry name" value="D-lactate dehydrogenase mitochondrial"/>
    <property type="match status" value="1"/>
</dbReference>
<keyword evidence="3" id="KW-0285">Flavoprotein</keyword>
<dbReference type="GO" id="GO:0016491">
    <property type="term" value="F:oxidoreductase activity"/>
    <property type="evidence" value="ECO:0007669"/>
    <property type="project" value="UniProtKB-KW"/>
</dbReference>
<dbReference type="Proteomes" id="UP000582974">
    <property type="component" value="Unassembled WGS sequence"/>
</dbReference>
<dbReference type="InterPro" id="IPR006094">
    <property type="entry name" value="Oxid_FAD_bind_N"/>
</dbReference>
<dbReference type="RefSeq" id="WP_180894377.1">
    <property type="nucleotide sequence ID" value="NZ_JACCKD010000007.1"/>
</dbReference>
<dbReference type="PANTHER" id="PTHR42934">
    <property type="entry name" value="GLYCOLATE OXIDASE SUBUNIT GLCD"/>
    <property type="match status" value="1"/>
</dbReference>
<dbReference type="EMBL" id="JACCKD010000007">
    <property type="protein sequence ID" value="MBA0127564.1"/>
    <property type="molecule type" value="Genomic_DNA"/>
</dbReference>
<comment type="cofactor">
    <cofactor evidence="1">
        <name>FAD</name>
        <dbReference type="ChEBI" id="CHEBI:57692"/>
    </cofactor>
</comment>
<dbReference type="Gene3D" id="3.30.70.2740">
    <property type="match status" value="1"/>
</dbReference>
<protein>
    <submittedName>
        <fullName evidence="7">FAD-binding protein</fullName>
    </submittedName>
</protein>
<dbReference type="Gene3D" id="3.30.465.10">
    <property type="match status" value="1"/>
</dbReference>
<evidence type="ECO:0000313" key="7">
    <source>
        <dbReference type="EMBL" id="MBA0127564.1"/>
    </source>
</evidence>
<organism evidence="7 8">
    <name type="scientific">Haloechinothrix aidingensis</name>
    <dbReference type="NCBI Taxonomy" id="2752311"/>
    <lineage>
        <taxon>Bacteria</taxon>
        <taxon>Bacillati</taxon>
        <taxon>Actinomycetota</taxon>
        <taxon>Actinomycetes</taxon>
        <taxon>Pseudonocardiales</taxon>
        <taxon>Pseudonocardiaceae</taxon>
        <taxon>Haloechinothrix</taxon>
    </lineage>
</organism>
<dbReference type="Pfam" id="PF02913">
    <property type="entry name" value="FAD-oxidase_C"/>
    <property type="match status" value="1"/>
</dbReference>
<dbReference type="Pfam" id="PF01565">
    <property type="entry name" value="FAD_binding_4"/>
    <property type="match status" value="1"/>
</dbReference>
<evidence type="ECO:0000256" key="5">
    <source>
        <dbReference type="ARBA" id="ARBA00023002"/>
    </source>
</evidence>
<dbReference type="PANTHER" id="PTHR42934:SF2">
    <property type="entry name" value="GLYCOLATE OXIDASE SUBUNIT GLCD"/>
    <property type="match status" value="1"/>
</dbReference>
<gene>
    <name evidence="7" type="ORF">H0B56_18625</name>
</gene>
<dbReference type="InterPro" id="IPR016166">
    <property type="entry name" value="FAD-bd_PCMH"/>
</dbReference>